<dbReference type="Pfam" id="PF13302">
    <property type="entry name" value="Acetyltransf_3"/>
    <property type="match status" value="1"/>
</dbReference>
<reference evidence="3" key="1">
    <citation type="submission" date="2016-10" db="EMBL/GenBank/DDBJ databases">
        <authorList>
            <person name="Varghese N."/>
            <person name="Submissions S."/>
        </authorList>
    </citation>
    <scope>NUCLEOTIDE SEQUENCE [LARGE SCALE GENOMIC DNA]</scope>
    <source>
        <strain evidence="3">DSM 44142</strain>
    </source>
</reference>
<dbReference type="PANTHER" id="PTHR39173">
    <property type="entry name" value="ACETYLTRANSFERASE"/>
    <property type="match status" value="1"/>
</dbReference>
<proteinExistence type="predicted"/>
<feature type="domain" description="N-acetyltransferase" evidence="1">
    <location>
        <begin position="38"/>
        <end position="192"/>
    </location>
</feature>
<dbReference type="AlphaFoldDB" id="A0A1H1DYZ5"/>
<keyword evidence="2" id="KW-0808">Transferase</keyword>
<dbReference type="InterPro" id="IPR016181">
    <property type="entry name" value="Acyl_CoA_acyltransferase"/>
</dbReference>
<dbReference type="STRING" id="47312.SAMN04489765_1950"/>
<gene>
    <name evidence="2" type="ORF">SAMN04489765_1950</name>
</gene>
<dbReference type="PROSITE" id="PS51186">
    <property type="entry name" value="GNAT"/>
    <property type="match status" value="1"/>
</dbReference>
<organism evidence="2 3">
    <name type="scientific">Tsukamurella pulmonis</name>
    <dbReference type="NCBI Taxonomy" id="47312"/>
    <lineage>
        <taxon>Bacteria</taxon>
        <taxon>Bacillati</taxon>
        <taxon>Actinomycetota</taxon>
        <taxon>Actinomycetes</taxon>
        <taxon>Mycobacteriales</taxon>
        <taxon>Tsukamurellaceae</taxon>
        <taxon>Tsukamurella</taxon>
    </lineage>
</organism>
<evidence type="ECO:0000313" key="3">
    <source>
        <dbReference type="Proteomes" id="UP000183053"/>
    </source>
</evidence>
<protein>
    <submittedName>
        <fullName evidence="2">Predicted acetyltransferase</fullName>
    </submittedName>
</protein>
<dbReference type="EMBL" id="FNLF01000002">
    <property type="protein sequence ID" value="SDQ81479.1"/>
    <property type="molecule type" value="Genomic_DNA"/>
</dbReference>
<evidence type="ECO:0000313" key="2">
    <source>
        <dbReference type="EMBL" id="SDQ81479.1"/>
    </source>
</evidence>
<dbReference type="InterPro" id="IPR000182">
    <property type="entry name" value="GNAT_dom"/>
</dbReference>
<dbReference type="SUPFAM" id="SSF55729">
    <property type="entry name" value="Acyl-CoA N-acyltransferases (Nat)"/>
    <property type="match status" value="1"/>
</dbReference>
<dbReference type="Gene3D" id="3.40.630.30">
    <property type="match status" value="1"/>
</dbReference>
<accession>A0A1H1DYZ5</accession>
<keyword evidence="3" id="KW-1185">Reference proteome</keyword>
<name>A0A1H1DYZ5_9ACTN</name>
<evidence type="ECO:0000259" key="1">
    <source>
        <dbReference type="PROSITE" id="PS51186"/>
    </source>
</evidence>
<dbReference type="RefSeq" id="WP_068535500.1">
    <property type="nucleotide sequence ID" value="NZ_AP025457.1"/>
</dbReference>
<dbReference type="PANTHER" id="PTHR39173:SF1">
    <property type="entry name" value="ACETYLTRANSFERASE"/>
    <property type="match status" value="1"/>
</dbReference>
<sequence length="192" mass="21030">MDIDLIAPDAAWHQEWLRNVAEWGDVTHHPGSGSALARELDLTAPSDFATWVDRLNAATTIDRSGELLPATTWWIVRGERYLGAIQLRHELSPMLAELGGHIGYHVRPSARRRGVASAALCEVVRRAEGIGLTEVLVTCDEGNLASRRTAESAGGVLTRIRPVDDFAVGHGFLEPTCHYWLPTAPDVAHRVT</sequence>
<dbReference type="Proteomes" id="UP000183053">
    <property type="component" value="Unassembled WGS sequence"/>
</dbReference>
<dbReference type="GO" id="GO:0016747">
    <property type="term" value="F:acyltransferase activity, transferring groups other than amino-acyl groups"/>
    <property type="evidence" value="ECO:0007669"/>
    <property type="project" value="InterPro"/>
</dbReference>